<dbReference type="OrthoDB" id="5293936at2"/>
<accession>A0A1L4CZL9</accession>
<dbReference type="KEGG" id="saqi:AXG55_05485"/>
<feature type="transmembrane region" description="Helical" evidence="9">
    <location>
        <begin position="59"/>
        <end position="79"/>
    </location>
</feature>
<gene>
    <name evidence="10" type="ORF">AXG55_05485</name>
</gene>
<keyword evidence="11" id="KW-1185">Reference proteome</keyword>
<evidence type="ECO:0000313" key="11">
    <source>
        <dbReference type="Proteomes" id="UP000184731"/>
    </source>
</evidence>
<dbReference type="InterPro" id="IPR045324">
    <property type="entry name" value="Small_multidrug_res"/>
</dbReference>
<dbReference type="STRING" id="1915309.AXG55_05485"/>
<sequence length="109" mass="12313">MNSFVFLIVSIVFEVFATSALKMSEGFTKVWPTFCVILGYGVAFYFLSLSTKQLPLSFVYAAWSGLGTILISLVGYFYFKETFDILKIIGLFLIILGVVFMKYSNVQLK</sequence>
<keyword evidence="6 9" id="KW-0472">Membrane</keyword>
<reference evidence="10 11" key="1">
    <citation type="submission" date="2016-10" db="EMBL/GenBank/DDBJ databases">
        <title>Silvanigrella aquatica sp. nov., isolated from a freshwater lake located in the Black Forest, Germany, description of Silvanigrellaceae fam. nov., Silvanigrellales ord. nov., reclassification of the order Bdellovibrionales in the class Oligoflexia, reclassification of the families Bacteriovoracaceae and Halobacteriovoraceae in the new order Bacteriovoracales ord. nov., and reclassification of the family Pseudobacteriovoracaceae in the order Oligoflexiales.</title>
        <authorList>
            <person name="Hahn M.W."/>
            <person name="Schmidt J."/>
            <person name="Koll U."/>
            <person name="Rohde M."/>
            <person name="Verbag S."/>
            <person name="Pitt A."/>
            <person name="Nakai R."/>
            <person name="Naganuma T."/>
            <person name="Lang E."/>
        </authorList>
    </citation>
    <scope>NUCLEOTIDE SEQUENCE [LARGE SCALE GENOMIC DNA]</scope>
    <source>
        <strain evidence="10 11">MWH-Nonnen-W8red</strain>
    </source>
</reference>
<keyword evidence="2" id="KW-0813">Transport</keyword>
<dbReference type="Proteomes" id="UP000184731">
    <property type="component" value="Chromosome"/>
</dbReference>
<dbReference type="EMBL" id="CP017834">
    <property type="protein sequence ID" value="APJ03385.1"/>
    <property type="molecule type" value="Genomic_DNA"/>
</dbReference>
<organism evidence="10 11">
    <name type="scientific">Silvanigrella aquatica</name>
    <dbReference type="NCBI Taxonomy" id="1915309"/>
    <lineage>
        <taxon>Bacteria</taxon>
        <taxon>Pseudomonadati</taxon>
        <taxon>Bdellovibrionota</taxon>
        <taxon>Oligoflexia</taxon>
        <taxon>Silvanigrellales</taxon>
        <taxon>Silvanigrellaceae</taxon>
        <taxon>Silvanigrella</taxon>
    </lineage>
</organism>
<dbReference type="FunFam" id="1.10.3730.20:FF:000001">
    <property type="entry name" value="Quaternary ammonium compound resistance transporter SugE"/>
    <property type="match status" value="1"/>
</dbReference>
<dbReference type="AlphaFoldDB" id="A0A1L4CZL9"/>
<evidence type="ECO:0000256" key="6">
    <source>
        <dbReference type="ARBA" id="ARBA00023136"/>
    </source>
</evidence>
<evidence type="ECO:0000313" key="10">
    <source>
        <dbReference type="EMBL" id="APJ03385.1"/>
    </source>
</evidence>
<keyword evidence="4 8" id="KW-0812">Transmembrane</keyword>
<evidence type="ECO:0000256" key="9">
    <source>
        <dbReference type="SAM" id="Phobius"/>
    </source>
</evidence>
<dbReference type="PANTHER" id="PTHR30561">
    <property type="entry name" value="SMR FAMILY PROTON-DEPENDENT DRUG EFFLUX TRANSPORTER SUGE"/>
    <property type="match status" value="1"/>
</dbReference>
<evidence type="ECO:0000256" key="7">
    <source>
        <dbReference type="ARBA" id="ARBA00038032"/>
    </source>
</evidence>
<feature type="transmembrane region" description="Helical" evidence="9">
    <location>
        <begin position="85"/>
        <end position="103"/>
    </location>
</feature>
<dbReference type="Pfam" id="PF00893">
    <property type="entry name" value="Multi_Drug_Res"/>
    <property type="match status" value="1"/>
</dbReference>
<evidence type="ECO:0000256" key="2">
    <source>
        <dbReference type="ARBA" id="ARBA00022448"/>
    </source>
</evidence>
<dbReference type="SUPFAM" id="SSF103481">
    <property type="entry name" value="Multidrug resistance efflux transporter EmrE"/>
    <property type="match status" value="1"/>
</dbReference>
<dbReference type="InterPro" id="IPR037185">
    <property type="entry name" value="EmrE-like"/>
</dbReference>
<keyword evidence="3" id="KW-1003">Cell membrane</keyword>
<evidence type="ECO:0000256" key="5">
    <source>
        <dbReference type="ARBA" id="ARBA00022989"/>
    </source>
</evidence>
<comment type="subcellular location">
    <subcellularLocation>
        <location evidence="1 8">Cell membrane</location>
        <topology evidence="1 8">Multi-pass membrane protein</topology>
    </subcellularLocation>
</comment>
<dbReference type="Gene3D" id="1.10.3730.20">
    <property type="match status" value="1"/>
</dbReference>
<dbReference type="InterPro" id="IPR000390">
    <property type="entry name" value="Small_drug/metabolite_transptr"/>
</dbReference>
<evidence type="ECO:0000256" key="1">
    <source>
        <dbReference type="ARBA" id="ARBA00004651"/>
    </source>
</evidence>
<dbReference type="GO" id="GO:0022857">
    <property type="term" value="F:transmembrane transporter activity"/>
    <property type="evidence" value="ECO:0007669"/>
    <property type="project" value="InterPro"/>
</dbReference>
<proteinExistence type="inferred from homology"/>
<protein>
    <submittedName>
        <fullName evidence="10">QacE family quaternary ammonium compound efflux SMR transporter</fullName>
    </submittedName>
</protein>
<evidence type="ECO:0000256" key="8">
    <source>
        <dbReference type="RuleBase" id="RU003942"/>
    </source>
</evidence>
<comment type="similarity">
    <text evidence="7 8">Belongs to the drug/metabolite transporter (DMT) superfamily. Small multidrug resistance (SMR) (TC 2.A.7.1) family.</text>
</comment>
<feature type="transmembrane region" description="Helical" evidence="9">
    <location>
        <begin position="27"/>
        <end position="47"/>
    </location>
</feature>
<evidence type="ECO:0000256" key="4">
    <source>
        <dbReference type="ARBA" id="ARBA00022692"/>
    </source>
</evidence>
<name>A0A1L4CZL9_9BACT</name>
<evidence type="ECO:0000256" key="3">
    <source>
        <dbReference type="ARBA" id="ARBA00022475"/>
    </source>
</evidence>
<dbReference type="GO" id="GO:0005886">
    <property type="term" value="C:plasma membrane"/>
    <property type="evidence" value="ECO:0007669"/>
    <property type="project" value="UniProtKB-SubCell"/>
</dbReference>
<dbReference type="GO" id="GO:1990961">
    <property type="term" value="P:xenobiotic detoxification by transmembrane export across the plasma membrane"/>
    <property type="evidence" value="ECO:0007669"/>
    <property type="project" value="UniProtKB-ARBA"/>
</dbReference>
<keyword evidence="5 9" id="KW-1133">Transmembrane helix</keyword>
<dbReference type="PANTHER" id="PTHR30561:SF1">
    <property type="entry name" value="MULTIDRUG TRANSPORTER EMRE"/>
    <property type="match status" value="1"/>
</dbReference>